<dbReference type="AlphaFoldDB" id="A0A558BPQ8"/>
<evidence type="ECO:0000313" key="4">
    <source>
        <dbReference type="Proteomes" id="UP000317624"/>
    </source>
</evidence>
<dbReference type="OrthoDB" id="885922at2"/>
<dbReference type="RefSeq" id="WP_144851440.1">
    <property type="nucleotide sequence ID" value="NZ_VMRJ01000005.1"/>
</dbReference>
<reference evidence="3 4" key="1">
    <citation type="submission" date="2019-07" db="EMBL/GenBank/DDBJ databases">
        <title>Hymenobacter sp. straun FUR1 Genome sequencing and assembly.</title>
        <authorList>
            <person name="Chhetri G."/>
        </authorList>
    </citation>
    <scope>NUCLEOTIDE SEQUENCE [LARGE SCALE GENOMIC DNA]</scope>
    <source>
        <strain evidence="3 4">Fur1</strain>
    </source>
</reference>
<protein>
    <submittedName>
        <fullName evidence="3">Uncharacterized protein</fullName>
    </submittedName>
</protein>
<accession>A0A558BPQ8</accession>
<evidence type="ECO:0000256" key="2">
    <source>
        <dbReference type="SAM" id="SignalP"/>
    </source>
</evidence>
<feature type="region of interest" description="Disordered" evidence="1">
    <location>
        <begin position="39"/>
        <end position="104"/>
    </location>
</feature>
<feature type="compositionally biased region" description="Polar residues" evidence="1">
    <location>
        <begin position="95"/>
        <end position="104"/>
    </location>
</feature>
<dbReference type="Proteomes" id="UP000317624">
    <property type="component" value="Unassembled WGS sequence"/>
</dbReference>
<feature type="signal peptide" evidence="2">
    <location>
        <begin position="1"/>
        <end position="20"/>
    </location>
</feature>
<keyword evidence="4" id="KW-1185">Reference proteome</keyword>
<evidence type="ECO:0000313" key="3">
    <source>
        <dbReference type="EMBL" id="TVT38505.1"/>
    </source>
</evidence>
<comment type="caution">
    <text evidence="3">The sequence shown here is derived from an EMBL/GenBank/DDBJ whole genome shotgun (WGS) entry which is preliminary data.</text>
</comment>
<keyword evidence="2" id="KW-0732">Signal</keyword>
<name>A0A558BPQ8_9BACT</name>
<dbReference type="EMBL" id="VMRJ01000005">
    <property type="protein sequence ID" value="TVT38505.1"/>
    <property type="molecule type" value="Genomic_DNA"/>
</dbReference>
<gene>
    <name evidence="3" type="ORF">FNT36_20185</name>
</gene>
<feature type="chain" id="PRO_5021769267" evidence="2">
    <location>
        <begin position="21"/>
        <end position="104"/>
    </location>
</feature>
<organism evidence="3 4">
    <name type="scientific">Hymenobacter setariae</name>
    <dbReference type="NCBI Taxonomy" id="2594794"/>
    <lineage>
        <taxon>Bacteria</taxon>
        <taxon>Pseudomonadati</taxon>
        <taxon>Bacteroidota</taxon>
        <taxon>Cytophagia</taxon>
        <taxon>Cytophagales</taxon>
        <taxon>Hymenobacteraceae</taxon>
        <taxon>Hymenobacter</taxon>
    </lineage>
</organism>
<sequence>MKLLLAFAAAGLLGAASAQAQTVLPSGAVAPAGAVVPATGAPITPGTVPGAQPVVPPATRDAGSPRAARHDEKVPGMSRQDKKRLRKMGKMDFNSDASKQSGKK</sequence>
<evidence type="ECO:0000256" key="1">
    <source>
        <dbReference type="SAM" id="MobiDB-lite"/>
    </source>
</evidence>
<proteinExistence type="predicted"/>